<dbReference type="GeneID" id="18813631"/>
<dbReference type="KEGG" id="sla:SERLADRAFT_417855"/>
<organism>
    <name type="scientific">Serpula lacrymans var. lacrymans (strain S7.9)</name>
    <name type="common">Dry rot fungus</name>
    <dbReference type="NCBI Taxonomy" id="578457"/>
    <lineage>
        <taxon>Eukaryota</taxon>
        <taxon>Fungi</taxon>
        <taxon>Dikarya</taxon>
        <taxon>Basidiomycota</taxon>
        <taxon>Agaricomycotina</taxon>
        <taxon>Agaricomycetes</taxon>
        <taxon>Agaricomycetidae</taxon>
        <taxon>Boletales</taxon>
        <taxon>Coniophorineae</taxon>
        <taxon>Serpulaceae</taxon>
        <taxon>Serpula</taxon>
    </lineage>
</organism>
<feature type="domain" description="Aminoglycoside phosphotransferase" evidence="1">
    <location>
        <begin position="259"/>
        <end position="306"/>
    </location>
</feature>
<dbReference type="Pfam" id="PF01636">
    <property type="entry name" value="APH"/>
    <property type="match status" value="1"/>
</dbReference>
<dbReference type="EMBL" id="GL945440">
    <property type="protein sequence ID" value="EGO20707.1"/>
    <property type="molecule type" value="Genomic_DNA"/>
</dbReference>
<dbReference type="SUPFAM" id="SSF56112">
    <property type="entry name" value="Protein kinase-like (PK-like)"/>
    <property type="match status" value="1"/>
</dbReference>
<evidence type="ECO:0000313" key="2">
    <source>
        <dbReference type="EMBL" id="EGO20707.1"/>
    </source>
</evidence>
<dbReference type="OrthoDB" id="4062651at2759"/>
<name>F8P8F1_SERL9</name>
<sequence>MFSNFIIPLVVVEVKRALGEGGCDALTQASYSVLNMWNETALLPIAEKICCPTFVIAGGRPYLSVLGVVWTDRFIVQRLTDIMWLGEARTYEDGHLYQLARTFTALRHCQNSLNTFYDDLLMHDDLVLIPNEPHPRYFPYPTSFIEHGSNSTTSFKYLDVMEDDSTNVAFQAETISDPPKKVIVKFVDRYGVLAHTCLADYGMAPNLLYCGLLNGKDDCRNVNNACDTNKCSGLYVGPLRMVVMDFIEGENAQKTSPAAWPLDTRAQIKEALANLHRKGLVFGDLRPPNIMFTRSKVILIDFDWAGPENQVRYPKGLSSHVQWPEGARDFQLITRVHDMAMLDAYFPDRT</sequence>
<dbReference type="RefSeq" id="XP_007322673.1">
    <property type="nucleotide sequence ID" value="XM_007322611.1"/>
</dbReference>
<dbReference type="HOGENOM" id="CLU_013871_0_0_1"/>
<dbReference type="InterPro" id="IPR011009">
    <property type="entry name" value="Kinase-like_dom_sf"/>
</dbReference>
<dbReference type="InterPro" id="IPR002575">
    <property type="entry name" value="Aminoglycoside_PTrfase"/>
</dbReference>
<dbReference type="AlphaFoldDB" id="F8P8F1"/>
<proteinExistence type="predicted"/>
<reference evidence="2" key="1">
    <citation type="submission" date="2011-04" db="EMBL/GenBank/DDBJ databases">
        <title>Evolution of plant cell wall degrading machinery underlies the functional diversity of forest fungi.</title>
        <authorList>
            <consortium name="US DOE Joint Genome Institute (JGI-PGF)"/>
            <person name="Eastwood D.C."/>
            <person name="Floudas D."/>
            <person name="Binder M."/>
            <person name="Majcherczyk A."/>
            <person name="Schneider P."/>
            <person name="Aerts A."/>
            <person name="Asiegbu F.O."/>
            <person name="Baker S.E."/>
            <person name="Barry K."/>
            <person name="Bendiksby M."/>
            <person name="Blumentritt M."/>
            <person name="Coutinho P.M."/>
            <person name="Cullen D."/>
            <person name="Cullen D."/>
            <person name="Gathman A."/>
            <person name="Goodell B."/>
            <person name="Henrissat B."/>
            <person name="Ihrmark K."/>
            <person name="Kauserud H."/>
            <person name="Kohler A."/>
            <person name="LaButti K."/>
            <person name="Lapidus A."/>
            <person name="Lavin J.L."/>
            <person name="Lee Y.-H."/>
            <person name="Lindquist E."/>
            <person name="Lilly W."/>
            <person name="Lucas S."/>
            <person name="Morin E."/>
            <person name="Murat C."/>
            <person name="Oguiza J.A."/>
            <person name="Park J."/>
            <person name="Pisabarro A.G."/>
            <person name="Riley R."/>
            <person name="Rosling A."/>
            <person name="Salamov A."/>
            <person name="Schmidt O."/>
            <person name="Schmutz J."/>
            <person name="Skrede I."/>
            <person name="Stenlid J."/>
            <person name="Wiebenga A."/>
            <person name="Xie X."/>
            <person name="Kues U."/>
            <person name="Hibbett D.S."/>
            <person name="Hoffmeister D."/>
            <person name="Hogberg N."/>
            <person name="Martin F."/>
            <person name="Grigoriev I.V."/>
            <person name="Watkinson S.C."/>
        </authorList>
    </citation>
    <scope>NUCLEOTIDE SEQUENCE</scope>
    <source>
        <strain evidence="2">S7.9</strain>
    </source>
</reference>
<evidence type="ECO:0000259" key="1">
    <source>
        <dbReference type="Pfam" id="PF01636"/>
    </source>
</evidence>
<dbReference type="Proteomes" id="UP000008064">
    <property type="component" value="Unassembled WGS sequence"/>
</dbReference>
<protein>
    <recommendedName>
        <fullName evidence="1">Aminoglycoside phosphotransferase domain-containing protein</fullName>
    </recommendedName>
</protein>
<gene>
    <name evidence="2" type="ORF">SERLADRAFT_417855</name>
</gene>
<dbReference type="Gene3D" id="1.10.510.10">
    <property type="entry name" value="Transferase(Phosphotransferase) domain 1"/>
    <property type="match status" value="1"/>
</dbReference>
<accession>F8P8F1</accession>